<accession>A0AAD9Z217</accession>
<reference evidence="1" key="1">
    <citation type="submission" date="2022-11" db="EMBL/GenBank/DDBJ databases">
        <title>Chromosomal genome sequence assembly and mating type (MAT) locus characterization of the leprose asexual lichenized fungus Lepraria neglecta (Nyl.) Erichsen.</title>
        <authorList>
            <person name="Allen J.L."/>
            <person name="Pfeffer B."/>
        </authorList>
    </citation>
    <scope>NUCLEOTIDE SEQUENCE</scope>
    <source>
        <strain evidence="1">Allen 5258</strain>
    </source>
</reference>
<evidence type="ECO:0000313" key="2">
    <source>
        <dbReference type="Proteomes" id="UP001276659"/>
    </source>
</evidence>
<dbReference type="Gene3D" id="2.30.30.30">
    <property type="match status" value="1"/>
</dbReference>
<dbReference type="SUPFAM" id="SSF50104">
    <property type="entry name" value="Translation proteins SH3-like domain"/>
    <property type="match status" value="1"/>
</dbReference>
<organism evidence="1 2">
    <name type="scientific">Lepraria neglecta</name>
    <dbReference type="NCBI Taxonomy" id="209136"/>
    <lineage>
        <taxon>Eukaryota</taxon>
        <taxon>Fungi</taxon>
        <taxon>Dikarya</taxon>
        <taxon>Ascomycota</taxon>
        <taxon>Pezizomycotina</taxon>
        <taxon>Lecanoromycetes</taxon>
        <taxon>OSLEUM clade</taxon>
        <taxon>Lecanoromycetidae</taxon>
        <taxon>Lecanorales</taxon>
        <taxon>Lecanorineae</taxon>
        <taxon>Stereocaulaceae</taxon>
        <taxon>Lepraria</taxon>
    </lineage>
</organism>
<proteinExistence type="predicted"/>
<comment type="caution">
    <text evidence="1">The sequence shown here is derived from an EMBL/GenBank/DDBJ whole genome shotgun (WGS) entry which is preliminary data.</text>
</comment>
<protein>
    <submittedName>
        <fullName evidence="1">Uncharacterized protein</fullName>
    </submittedName>
</protein>
<gene>
    <name evidence="1" type="ORF">OEA41_009636</name>
</gene>
<keyword evidence="2" id="KW-1185">Reference proteome</keyword>
<sequence>MPAHYPHLTGQSPSGPDADSCITECTTPDVRAVLVYKLLPADYIRTQGLPCQIIRIAACDPPQPYRLHVLARDILTGQGVEAVYFEDHEIPWCMSLRIPSEVVIDMFVGALLGTAMHSSMAIDAWSQRSKGSVMIWIARFALKDLIWSTVMHLTDTVDGDRLITTSDLPVRPFVPPELQKLSTTKVTAAALREGYHMVLTDYPCKIIQVNRRISTQGEAGPGCVTVAGKASFTGDEHEEEFRIRDMVVVIKYRIDAGAQSWL</sequence>
<evidence type="ECO:0000313" key="1">
    <source>
        <dbReference type="EMBL" id="KAK3170249.1"/>
    </source>
</evidence>
<dbReference type="EMBL" id="JASNWA010000009">
    <property type="protein sequence ID" value="KAK3170249.1"/>
    <property type="molecule type" value="Genomic_DNA"/>
</dbReference>
<dbReference type="Proteomes" id="UP001276659">
    <property type="component" value="Unassembled WGS sequence"/>
</dbReference>
<dbReference type="InterPro" id="IPR014722">
    <property type="entry name" value="Rib_uL2_dom2"/>
</dbReference>
<name>A0AAD9Z217_9LECA</name>
<dbReference type="AlphaFoldDB" id="A0AAD9Z217"/>
<dbReference type="InterPro" id="IPR008991">
    <property type="entry name" value="Translation_prot_SH3-like_sf"/>
</dbReference>